<protein>
    <submittedName>
        <fullName evidence="1">Unnamed protein product</fullName>
    </submittedName>
</protein>
<comment type="caution">
    <text evidence="1">The sequence shown here is derived from an EMBL/GenBank/DDBJ whole genome shotgun (WGS) entry which is preliminary data.</text>
</comment>
<dbReference type="Proteomes" id="UP001165064">
    <property type="component" value="Unassembled WGS sequence"/>
</dbReference>
<gene>
    <name evidence="1" type="ORF">Amon02_001253800</name>
</gene>
<sequence length="218" mass="25103">MNNFKVNDSSLDGANNKSTAGSIGWILSSTKEQTSTEEDSDSPFDDAKYEPLRELYRLAKVLFDFISPQEYGIEEHEKLDIGLLTSLPLAKQVLNDITEIKETDSPATRVYFTKESHIYTLLNIIYESHVPMKIARNALPELDYLSQIVFELYESEDSGEKKHSIRLSLSPGCHTQDPLDVQLDDQHYISCIRRINLTRHLDMDLVRQKLKSRFTRVY</sequence>
<evidence type="ECO:0000313" key="1">
    <source>
        <dbReference type="EMBL" id="GMF06030.1"/>
    </source>
</evidence>
<name>A0ACB5U9P7_AMBMO</name>
<dbReference type="EMBL" id="BSXS01014827">
    <property type="protein sequence ID" value="GMF06030.1"/>
    <property type="molecule type" value="Genomic_DNA"/>
</dbReference>
<proteinExistence type="predicted"/>
<keyword evidence="2" id="KW-1185">Reference proteome</keyword>
<reference evidence="1" key="1">
    <citation type="submission" date="2023-04" db="EMBL/GenBank/DDBJ databases">
        <title>Ambrosiozyma monospora NBRC 10751.</title>
        <authorList>
            <person name="Ichikawa N."/>
            <person name="Sato H."/>
            <person name="Tonouchi N."/>
        </authorList>
    </citation>
    <scope>NUCLEOTIDE SEQUENCE</scope>
    <source>
        <strain evidence="1">NBRC 10751</strain>
    </source>
</reference>
<accession>A0ACB5U9P7</accession>
<organism evidence="1 2">
    <name type="scientific">Ambrosiozyma monospora</name>
    <name type="common">Yeast</name>
    <name type="synonym">Endomycopsis monosporus</name>
    <dbReference type="NCBI Taxonomy" id="43982"/>
    <lineage>
        <taxon>Eukaryota</taxon>
        <taxon>Fungi</taxon>
        <taxon>Dikarya</taxon>
        <taxon>Ascomycota</taxon>
        <taxon>Saccharomycotina</taxon>
        <taxon>Pichiomycetes</taxon>
        <taxon>Pichiales</taxon>
        <taxon>Pichiaceae</taxon>
        <taxon>Ambrosiozyma</taxon>
    </lineage>
</organism>
<evidence type="ECO:0000313" key="2">
    <source>
        <dbReference type="Proteomes" id="UP001165064"/>
    </source>
</evidence>